<protein>
    <submittedName>
        <fullName evidence="2 3">Uncharacterized protein</fullName>
    </submittedName>
</protein>
<dbReference type="EMBL" id="ABJB010852431">
    <property type="status" value="NOT_ANNOTATED_CDS"/>
    <property type="molecule type" value="Genomic_DNA"/>
</dbReference>
<dbReference type="VEuPathDB" id="VectorBase:ISCW003873"/>
<dbReference type="Proteomes" id="UP000001555">
    <property type="component" value="Unassembled WGS sequence"/>
</dbReference>
<evidence type="ECO:0000313" key="4">
    <source>
        <dbReference type="Proteomes" id="UP000001555"/>
    </source>
</evidence>
<proteinExistence type="predicted"/>
<dbReference type="HOGENOM" id="CLU_1972928_0_0_1"/>
<evidence type="ECO:0000313" key="2">
    <source>
        <dbReference type="EMBL" id="EEC06740.1"/>
    </source>
</evidence>
<organism>
    <name type="scientific">Ixodes scapularis</name>
    <name type="common">Black-legged tick</name>
    <name type="synonym">Deer tick</name>
    <dbReference type="NCBI Taxonomy" id="6945"/>
    <lineage>
        <taxon>Eukaryota</taxon>
        <taxon>Metazoa</taxon>
        <taxon>Ecdysozoa</taxon>
        <taxon>Arthropoda</taxon>
        <taxon>Chelicerata</taxon>
        <taxon>Arachnida</taxon>
        <taxon>Acari</taxon>
        <taxon>Parasitiformes</taxon>
        <taxon>Ixodida</taxon>
        <taxon>Ixodoidea</taxon>
        <taxon>Ixodidae</taxon>
        <taxon>Ixodinae</taxon>
        <taxon>Ixodes</taxon>
    </lineage>
</organism>
<gene>
    <name evidence="3" type="primary">8029862</name>
    <name evidence="2" type="ORF">IscW_ISCW003873</name>
</gene>
<dbReference type="PaxDb" id="6945-B7PJG8"/>
<reference evidence="3" key="2">
    <citation type="submission" date="2020-05" db="UniProtKB">
        <authorList>
            <consortium name="EnsemblMetazoa"/>
        </authorList>
    </citation>
    <scope>IDENTIFICATION</scope>
    <source>
        <strain evidence="3">wikel</strain>
    </source>
</reference>
<accession>B7PJG8</accession>
<dbReference type="AlphaFoldDB" id="B7PJG8"/>
<evidence type="ECO:0000256" key="1">
    <source>
        <dbReference type="SAM" id="MobiDB-lite"/>
    </source>
</evidence>
<dbReference type="InParanoid" id="B7PJG8"/>
<dbReference type="VEuPathDB" id="VectorBase:ISCI003873"/>
<dbReference type="EnsemblMetazoa" id="ISCW003873-RA">
    <property type="protein sequence ID" value="ISCW003873-PA"/>
    <property type="gene ID" value="ISCW003873"/>
</dbReference>
<feature type="compositionally biased region" description="Polar residues" evidence="1">
    <location>
        <begin position="1"/>
        <end position="11"/>
    </location>
</feature>
<dbReference type="EMBL" id="DS726655">
    <property type="protein sequence ID" value="EEC06740.1"/>
    <property type="molecule type" value="Genomic_DNA"/>
</dbReference>
<feature type="region of interest" description="Disordered" evidence="1">
    <location>
        <begin position="1"/>
        <end position="87"/>
    </location>
</feature>
<feature type="compositionally biased region" description="Basic and acidic residues" evidence="1">
    <location>
        <begin position="65"/>
        <end position="87"/>
    </location>
</feature>
<feature type="compositionally biased region" description="Polar residues" evidence="1">
    <location>
        <begin position="51"/>
        <end position="60"/>
    </location>
</feature>
<name>B7PJG8_IXOSC</name>
<sequence length="127" mass="14461">MTVNGAENAPQQLEPGNGVKEKKTYHTDGKETNSFSQERTRSGDLDEEQDGQTTESQTQRGQHRNYKEALIKQRADPDDGTKKQDKEKMVDKRILVVGDTNALKINRATLKVVDYNKFTLQLSREHN</sequence>
<evidence type="ECO:0000313" key="3">
    <source>
        <dbReference type="EnsemblMetazoa" id="ISCW003873-PA"/>
    </source>
</evidence>
<dbReference type="VEuPathDB" id="VectorBase:ISCP_014118"/>
<feature type="compositionally biased region" description="Basic and acidic residues" evidence="1">
    <location>
        <begin position="19"/>
        <end position="31"/>
    </location>
</feature>
<keyword evidence="4" id="KW-1185">Reference proteome</keyword>
<reference evidence="2 4" key="1">
    <citation type="submission" date="2008-03" db="EMBL/GenBank/DDBJ databases">
        <title>Annotation of Ixodes scapularis.</title>
        <authorList>
            <consortium name="Ixodes scapularis Genome Project Consortium"/>
            <person name="Caler E."/>
            <person name="Hannick L.I."/>
            <person name="Bidwell S."/>
            <person name="Joardar V."/>
            <person name="Thiagarajan M."/>
            <person name="Amedeo P."/>
            <person name="Galinsky K.J."/>
            <person name="Schobel S."/>
            <person name="Inman J."/>
            <person name="Hostetler J."/>
            <person name="Miller J."/>
            <person name="Hammond M."/>
            <person name="Megy K."/>
            <person name="Lawson D."/>
            <person name="Kodira C."/>
            <person name="Sutton G."/>
            <person name="Meyer J."/>
            <person name="Hill C.A."/>
            <person name="Birren B."/>
            <person name="Nene V."/>
            <person name="Collins F."/>
            <person name="Alarcon-Chaidez F."/>
            <person name="Wikel S."/>
            <person name="Strausberg R."/>
        </authorList>
    </citation>
    <scope>NUCLEOTIDE SEQUENCE [LARGE SCALE GENOMIC DNA]</scope>
    <source>
        <strain evidence="4">Wikel</strain>
        <strain evidence="2">Wikel colony</strain>
    </source>
</reference>